<organism evidence="2 3">
    <name type="scientific">Floridaenema fluviatile BLCC-F154</name>
    <dbReference type="NCBI Taxonomy" id="3153640"/>
    <lineage>
        <taxon>Bacteria</taxon>
        <taxon>Bacillati</taxon>
        <taxon>Cyanobacteriota</taxon>
        <taxon>Cyanophyceae</taxon>
        <taxon>Oscillatoriophycideae</taxon>
        <taxon>Aerosakkonematales</taxon>
        <taxon>Aerosakkonemataceae</taxon>
        <taxon>Floridanema</taxon>
        <taxon>Floridanema fluviatile</taxon>
    </lineage>
</organism>
<dbReference type="GO" id="GO:0016746">
    <property type="term" value="F:acyltransferase activity"/>
    <property type="evidence" value="ECO:0007669"/>
    <property type="project" value="UniProtKB-KW"/>
</dbReference>
<protein>
    <submittedName>
        <fullName evidence="2">GNAT family N-acetyltransferase</fullName>
        <ecNumber evidence="2">2.3.-.-</ecNumber>
    </submittedName>
</protein>
<keyword evidence="3" id="KW-1185">Reference proteome</keyword>
<dbReference type="EMBL" id="JBHFNS010000018">
    <property type="protein sequence ID" value="MFB2934287.1"/>
    <property type="molecule type" value="Genomic_DNA"/>
</dbReference>
<dbReference type="SUPFAM" id="SSF55729">
    <property type="entry name" value="Acyl-CoA N-acyltransferases (Nat)"/>
    <property type="match status" value="1"/>
</dbReference>
<dbReference type="RefSeq" id="WP_413255813.1">
    <property type="nucleotide sequence ID" value="NZ_JBHFNS010000018.1"/>
</dbReference>
<name>A0ABV4Y699_9CYAN</name>
<proteinExistence type="predicted"/>
<feature type="domain" description="N-acetyltransferase" evidence="1">
    <location>
        <begin position="14"/>
        <end position="156"/>
    </location>
</feature>
<dbReference type="PANTHER" id="PTHR43415:SF3">
    <property type="entry name" value="GNAT-FAMILY ACETYLTRANSFERASE"/>
    <property type="match status" value="1"/>
</dbReference>
<keyword evidence="2" id="KW-0012">Acyltransferase</keyword>
<dbReference type="InterPro" id="IPR000182">
    <property type="entry name" value="GNAT_dom"/>
</dbReference>
<dbReference type="Pfam" id="PF13302">
    <property type="entry name" value="Acetyltransf_3"/>
    <property type="match status" value="1"/>
</dbReference>
<dbReference type="InterPro" id="IPR016181">
    <property type="entry name" value="Acyl_CoA_acyltransferase"/>
</dbReference>
<evidence type="ECO:0000313" key="2">
    <source>
        <dbReference type="EMBL" id="MFB2934287.1"/>
    </source>
</evidence>
<comment type="caution">
    <text evidence="2">The sequence shown here is derived from an EMBL/GenBank/DDBJ whole genome shotgun (WGS) entry which is preliminary data.</text>
</comment>
<keyword evidence="2" id="KW-0808">Transferase</keyword>
<reference evidence="2 3" key="1">
    <citation type="submission" date="2024-09" db="EMBL/GenBank/DDBJ databases">
        <title>Floridaenema gen nov. (Aerosakkonemataceae, Aerosakkonematales ord. nov., Cyanobacteria) from benthic tropical and subtropical fresh waters, with the description of four new species.</title>
        <authorList>
            <person name="Moretto J.A."/>
            <person name="Berthold D.E."/>
            <person name="Lefler F.W."/>
            <person name="Huang I.-S."/>
            <person name="Laughinghouse H. IV."/>
        </authorList>
    </citation>
    <scope>NUCLEOTIDE SEQUENCE [LARGE SCALE GENOMIC DNA]</scope>
    <source>
        <strain evidence="2 3">BLCC-F154</strain>
    </source>
</reference>
<dbReference type="Proteomes" id="UP001576776">
    <property type="component" value="Unassembled WGS sequence"/>
</dbReference>
<accession>A0ABV4Y699</accession>
<evidence type="ECO:0000313" key="3">
    <source>
        <dbReference type="Proteomes" id="UP001576776"/>
    </source>
</evidence>
<gene>
    <name evidence="2" type="ORF">ACE1B6_03335</name>
</gene>
<dbReference type="EC" id="2.3.-.-" evidence="2"/>
<evidence type="ECO:0000259" key="1">
    <source>
        <dbReference type="Pfam" id="PF13302"/>
    </source>
</evidence>
<dbReference type="Gene3D" id="3.40.630.30">
    <property type="match status" value="1"/>
</dbReference>
<sequence>MTLNPLIIHQGRSLTFKRTTPDDAPLLFEKMYSSYEFMRLFRLNDLPETVEQVREILIKRSHSTPAETGYLECLMIHKTHGAIGIIAAADYTPLHRKAELLIGIFDEQYRSASYCAEACSLMTDLIFNAYHLHRFYAYSYGYNHPAHAALLSGGFQLEGVMKEHLYDPVSQQYVDLHIYGMNEAQMRQNPRIASLSKRLVGRDITQPLTAPLPPPDESKIPSTLYPSQQQPFFVKSGVFRKVKFFS</sequence>
<dbReference type="PANTHER" id="PTHR43415">
    <property type="entry name" value="SPERMIDINE N(1)-ACETYLTRANSFERASE"/>
    <property type="match status" value="1"/>
</dbReference>